<gene>
    <name evidence="2" type="ORF">ERS852476_03748</name>
</gene>
<dbReference type="InterPro" id="IPR010982">
    <property type="entry name" value="Lambda_DNA-bd_dom_sf"/>
</dbReference>
<protein>
    <submittedName>
        <fullName evidence="2">Helix-turn-helix domain</fullName>
    </submittedName>
</protein>
<dbReference type="EMBL" id="CYZP01000065">
    <property type="protein sequence ID" value="CUO72829.1"/>
    <property type="molecule type" value="Genomic_DNA"/>
</dbReference>
<dbReference type="InterPro" id="IPR025051">
    <property type="entry name" value="DUF3990"/>
</dbReference>
<name>A0A174HIN8_9FIRM</name>
<accession>A0A174HIN8</accession>
<evidence type="ECO:0000259" key="1">
    <source>
        <dbReference type="PROSITE" id="PS50943"/>
    </source>
</evidence>
<organism evidence="2 3">
    <name type="scientific">Blautia obeum</name>
    <dbReference type="NCBI Taxonomy" id="40520"/>
    <lineage>
        <taxon>Bacteria</taxon>
        <taxon>Bacillati</taxon>
        <taxon>Bacillota</taxon>
        <taxon>Clostridia</taxon>
        <taxon>Lachnospirales</taxon>
        <taxon>Lachnospiraceae</taxon>
        <taxon>Blautia</taxon>
    </lineage>
</organism>
<dbReference type="CDD" id="cd00093">
    <property type="entry name" value="HTH_XRE"/>
    <property type="match status" value="1"/>
</dbReference>
<dbReference type="SUPFAM" id="SSF47413">
    <property type="entry name" value="lambda repressor-like DNA-binding domains"/>
    <property type="match status" value="1"/>
</dbReference>
<reference evidence="2 3" key="1">
    <citation type="submission" date="2015-09" db="EMBL/GenBank/DDBJ databases">
        <authorList>
            <consortium name="Pathogen Informatics"/>
        </authorList>
    </citation>
    <scope>NUCLEOTIDE SEQUENCE [LARGE SCALE GENOMIC DNA]</scope>
    <source>
        <strain evidence="2 3">2789STDY5834861</strain>
    </source>
</reference>
<dbReference type="GO" id="GO:0003677">
    <property type="term" value="F:DNA binding"/>
    <property type="evidence" value="ECO:0007669"/>
    <property type="project" value="InterPro"/>
</dbReference>
<proteinExistence type="predicted"/>
<evidence type="ECO:0000313" key="2">
    <source>
        <dbReference type="EMBL" id="CUO72829.1"/>
    </source>
</evidence>
<feature type="domain" description="HTH cro/C1-type" evidence="1">
    <location>
        <begin position="11"/>
        <end position="54"/>
    </location>
</feature>
<sequence length="286" mass="33261">MNMEYNFSEDLKSIREILGFSQSELAEKIGVEQVTISRTELKKTEPSARLLEAVYSFAFDKNIKINKLKEMFWRDDLGANEKLLFHGAKTEIDGEIDIHKGRKNNDFGQGFYTGESYEQAISFVSGFGNSSVYYIRFDDRNLICKRYEVNQEWMMTIAYYRGTLDEYKDHPAVKALIEQSRNCDYIIAPIADNRMFQIINSFIAGDLTDEQCKHCLAATNLGMQYIFLTEKAVSQIKLTERCYISNNEREYYKNIRLEESKLGGDKVKLAKRQYRGQGRYIDEILS</sequence>
<dbReference type="AlphaFoldDB" id="A0A174HIN8"/>
<dbReference type="Pfam" id="PF13151">
    <property type="entry name" value="DUF3990"/>
    <property type="match status" value="1"/>
</dbReference>
<dbReference type="Proteomes" id="UP000095645">
    <property type="component" value="Unassembled WGS sequence"/>
</dbReference>
<dbReference type="PROSITE" id="PS50943">
    <property type="entry name" value="HTH_CROC1"/>
    <property type="match status" value="1"/>
</dbReference>
<dbReference type="Gene3D" id="1.10.260.40">
    <property type="entry name" value="lambda repressor-like DNA-binding domains"/>
    <property type="match status" value="1"/>
</dbReference>
<evidence type="ECO:0000313" key="3">
    <source>
        <dbReference type="Proteomes" id="UP000095645"/>
    </source>
</evidence>
<dbReference type="SMART" id="SM00530">
    <property type="entry name" value="HTH_XRE"/>
    <property type="match status" value="1"/>
</dbReference>
<dbReference type="Pfam" id="PF01381">
    <property type="entry name" value="HTH_3"/>
    <property type="match status" value="1"/>
</dbReference>
<dbReference type="InterPro" id="IPR001387">
    <property type="entry name" value="Cro/C1-type_HTH"/>
</dbReference>